<evidence type="ECO:0000313" key="13">
    <source>
        <dbReference type="Proteomes" id="UP000242592"/>
    </source>
</evidence>
<evidence type="ECO:0000256" key="9">
    <source>
        <dbReference type="SAM" id="Phobius"/>
    </source>
</evidence>
<keyword evidence="13" id="KW-1185">Reference proteome</keyword>
<dbReference type="Pfam" id="PF00664">
    <property type="entry name" value="ABC_membrane"/>
    <property type="match status" value="1"/>
</dbReference>
<evidence type="ECO:0000256" key="1">
    <source>
        <dbReference type="ARBA" id="ARBA00004651"/>
    </source>
</evidence>
<organism evidence="12 13">
    <name type="scientific">Thermosipho atlanticus DSM 15807</name>
    <dbReference type="NCBI Taxonomy" id="1123380"/>
    <lineage>
        <taxon>Bacteria</taxon>
        <taxon>Thermotogati</taxon>
        <taxon>Thermotogota</taxon>
        <taxon>Thermotogae</taxon>
        <taxon>Thermotogales</taxon>
        <taxon>Fervidobacteriaceae</taxon>
        <taxon>Thermosipho</taxon>
    </lineage>
</organism>
<dbReference type="EMBL" id="FQXN01000001">
    <property type="protein sequence ID" value="SHH23448.1"/>
    <property type="molecule type" value="Genomic_DNA"/>
</dbReference>
<feature type="domain" description="ABC transmembrane type-1" evidence="11">
    <location>
        <begin position="19"/>
        <end position="320"/>
    </location>
</feature>
<comment type="subcellular location">
    <subcellularLocation>
        <location evidence="1">Cell membrane</location>
        <topology evidence="1">Multi-pass membrane protein</topology>
    </subcellularLocation>
</comment>
<dbReference type="PANTHER" id="PTHR43394:SF1">
    <property type="entry name" value="ATP-BINDING CASSETTE SUB-FAMILY B MEMBER 10, MITOCHONDRIAL"/>
    <property type="match status" value="1"/>
</dbReference>
<evidence type="ECO:0000259" key="11">
    <source>
        <dbReference type="PROSITE" id="PS50929"/>
    </source>
</evidence>
<evidence type="ECO:0000256" key="8">
    <source>
        <dbReference type="ARBA" id="ARBA00023136"/>
    </source>
</evidence>
<name>A0A1M5RB95_9BACT</name>
<accession>A0A1M5RB95</accession>
<dbReference type="CDD" id="cd18542">
    <property type="entry name" value="ABC_6TM_YknU_like"/>
    <property type="match status" value="1"/>
</dbReference>
<feature type="transmembrane region" description="Helical" evidence="9">
    <location>
        <begin position="177"/>
        <end position="196"/>
    </location>
</feature>
<dbReference type="SUPFAM" id="SSF90123">
    <property type="entry name" value="ABC transporter transmembrane region"/>
    <property type="match status" value="1"/>
</dbReference>
<dbReference type="GO" id="GO:0005524">
    <property type="term" value="F:ATP binding"/>
    <property type="evidence" value="ECO:0007669"/>
    <property type="project" value="UniProtKB-KW"/>
</dbReference>
<dbReference type="SMART" id="SM00382">
    <property type="entry name" value="AAA"/>
    <property type="match status" value="1"/>
</dbReference>
<keyword evidence="5" id="KW-0547">Nucleotide-binding</keyword>
<keyword evidence="3" id="KW-1003">Cell membrane</keyword>
<dbReference type="AlphaFoldDB" id="A0A1M5RB95"/>
<evidence type="ECO:0000256" key="5">
    <source>
        <dbReference type="ARBA" id="ARBA00022741"/>
    </source>
</evidence>
<dbReference type="PANTHER" id="PTHR43394">
    <property type="entry name" value="ATP-DEPENDENT PERMEASE MDL1, MITOCHONDRIAL"/>
    <property type="match status" value="1"/>
</dbReference>
<dbReference type="PROSITE" id="PS00211">
    <property type="entry name" value="ABC_TRANSPORTER_1"/>
    <property type="match status" value="1"/>
</dbReference>
<feature type="domain" description="ABC transporter" evidence="10">
    <location>
        <begin position="352"/>
        <end position="586"/>
    </location>
</feature>
<dbReference type="InterPro" id="IPR011527">
    <property type="entry name" value="ABC1_TM_dom"/>
</dbReference>
<dbReference type="GO" id="GO:0005886">
    <property type="term" value="C:plasma membrane"/>
    <property type="evidence" value="ECO:0007669"/>
    <property type="project" value="UniProtKB-SubCell"/>
</dbReference>
<evidence type="ECO:0000256" key="6">
    <source>
        <dbReference type="ARBA" id="ARBA00022840"/>
    </source>
</evidence>
<keyword evidence="7 9" id="KW-1133">Transmembrane helix</keyword>
<feature type="transmembrane region" description="Helical" evidence="9">
    <location>
        <begin position="74"/>
        <end position="94"/>
    </location>
</feature>
<feature type="transmembrane region" description="Helical" evidence="9">
    <location>
        <begin position="16"/>
        <end position="39"/>
    </location>
</feature>
<keyword evidence="2" id="KW-0813">Transport</keyword>
<dbReference type="OrthoDB" id="9762778at2"/>
<dbReference type="GO" id="GO:0015421">
    <property type="term" value="F:ABC-type oligopeptide transporter activity"/>
    <property type="evidence" value="ECO:0007669"/>
    <property type="project" value="TreeGrafter"/>
</dbReference>
<dbReference type="PROSITE" id="PS50893">
    <property type="entry name" value="ABC_TRANSPORTER_2"/>
    <property type="match status" value="1"/>
</dbReference>
<dbReference type="SUPFAM" id="SSF52540">
    <property type="entry name" value="P-loop containing nucleoside triphosphate hydrolases"/>
    <property type="match status" value="1"/>
</dbReference>
<dbReference type="STRING" id="1123380.SAMN02745199_0436"/>
<dbReference type="Gene3D" id="3.40.50.300">
    <property type="entry name" value="P-loop containing nucleotide triphosphate hydrolases"/>
    <property type="match status" value="1"/>
</dbReference>
<reference evidence="13" key="1">
    <citation type="submission" date="2016-11" db="EMBL/GenBank/DDBJ databases">
        <authorList>
            <person name="Varghese N."/>
            <person name="Submissions S."/>
        </authorList>
    </citation>
    <scope>NUCLEOTIDE SEQUENCE [LARGE SCALE GENOMIC DNA]</scope>
    <source>
        <strain evidence="13">DSM 15807</strain>
    </source>
</reference>
<dbReference type="InterPro" id="IPR017871">
    <property type="entry name" value="ABC_transporter-like_CS"/>
</dbReference>
<dbReference type="Proteomes" id="UP000242592">
    <property type="component" value="Unassembled WGS sequence"/>
</dbReference>
<dbReference type="InterPro" id="IPR039421">
    <property type="entry name" value="Type_1_exporter"/>
</dbReference>
<evidence type="ECO:0000256" key="7">
    <source>
        <dbReference type="ARBA" id="ARBA00022989"/>
    </source>
</evidence>
<dbReference type="InterPro" id="IPR003439">
    <property type="entry name" value="ABC_transporter-like_ATP-bd"/>
</dbReference>
<dbReference type="InterPro" id="IPR036640">
    <property type="entry name" value="ABC1_TM_sf"/>
</dbReference>
<gene>
    <name evidence="12" type="ORF">SAMN02745199_0436</name>
</gene>
<evidence type="ECO:0000259" key="10">
    <source>
        <dbReference type="PROSITE" id="PS50893"/>
    </source>
</evidence>
<keyword evidence="8 9" id="KW-0472">Membrane</keyword>
<evidence type="ECO:0000313" key="12">
    <source>
        <dbReference type="EMBL" id="SHH23448.1"/>
    </source>
</evidence>
<feature type="transmembrane region" description="Helical" evidence="9">
    <location>
        <begin position="153"/>
        <end position="171"/>
    </location>
</feature>
<keyword evidence="4 9" id="KW-0812">Transmembrane</keyword>
<keyword evidence="6 12" id="KW-0067">ATP-binding</keyword>
<feature type="transmembrane region" description="Helical" evidence="9">
    <location>
        <begin position="291"/>
        <end position="308"/>
    </location>
</feature>
<dbReference type="InterPro" id="IPR027417">
    <property type="entry name" value="P-loop_NTPase"/>
</dbReference>
<evidence type="ECO:0000256" key="4">
    <source>
        <dbReference type="ARBA" id="ARBA00022692"/>
    </source>
</evidence>
<proteinExistence type="predicted"/>
<dbReference type="Gene3D" id="1.20.1560.10">
    <property type="entry name" value="ABC transporter type 1, transmembrane domain"/>
    <property type="match status" value="1"/>
</dbReference>
<dbReference type="GO" id="GO:0016887">
    <property type="term" value="F:ATP hydrolysis activity"/>
    <property type="evidence" value="ECO:0007669"/>
    <property type="project" value="InterPro"/>
</dbReference>
<dbReference type="InterPro" id="IPR003593">
    <property type="entry name" value="AAA+_ATPase"/>
</dbReference>
<evidence type="ECO:0000256" key="3">
    <source>
        <dbReference type="ARBA" id="ARBA00022475"/>
    </source>
</evidence>
<dbReference type="Pfam" id="PF00005">
    <property type="entry name" value="ABC_tran"/>
    <property type="match status" value="1"/>
</dbReference>
<dbReference type="RefSeq" id="WP_073071649.1">
    <property type="nucleotide sequence ID" value="NZ_FQXN01000001.1"/>
</dbReference>
<dbReference type="PROSITE" id="PS50929">
    <property type="entry name" value="ABC_TM1F"/>
    <property type="match status" value="1"/>
</dbReference>
<protein>
    <submittedName>
        <fullName evidence="12">ATP-binding cassette, subfamily B</fullName>
    </submittedName>
</protein>
<evidence type="ECO:0000256" key="2">
    <source>
        <dbReference type="ARBA" id="ARBA00022448"/>
    </source>
</evidence>
<dbReference type="FunFam" id="3.40.50.300:FF:000221">
    <property type="entry name" value="Multidrug ABC transporter ATP-binding protein"/>
    <property type="match status" value="1"/>
</dbReference>
<sequence>MNNFQLVNKYMKGKRLIYFFAIFATIISSIFTVISPLVIKITVDSIIGNSPIQSKWLNYLFTMSLFQNTVSGKLLIAALIIIALSILTGLFMYIRGRFASEASETLAKRLKDDLYSTILKSDYHFYSKYQSGDIIQRCTSDVETVRKFVVNQFVEIGRTIFLAGMIAYIMFSISLKMAFISTIFIPVSFLITYSFFKKVEKQFRLADEAEAELSTVLQENITGIRVVKAFAREDYEKEKFNIKNHKYRDLDFNLVLTFAKFWSLSDFISLTQTLMVIVIGSYFAIKQEITIGTLVAFSSYIGMLLWPIRQLGRIFSDLGKTKVSLKRINEILSEEKEDIEKGIKDIKLEGNIVFKDVWFGYKKEKPILKGISFEIKNGQTVAFFGSTGSGKSTIISLLLRLYDYNLGLITIDGIELKNISKKTLRENIGVVPQESFLFSKNIQENIKITKIKATNEEVVESAKTAAVHDDIMNFEQKYETIVGEKGVTLSGGQRQRLTIARTIIKEYPILIFDDSLSAVDTETEEKIRNEIKKKSKNRTTILISHRISSVKDADLIVVLDKGMVTNIGTHEELIRQKGLYKKVWEIQSIVKNETE</sequence>